<feature type="transmembrane region" description="Helical" evidence="6">
    <location>
        <begin position="154"/>
        <end position="175"/>
    </location>
</feature>
<organism evidence="8 9">
    <name type="scientific">Roseburia hominis</name>
    <dbReference type="NCBI Taxonomy" id="301301"/>
    <lineage>
        <taxon>Bacteria</taxon>
        <taxon>Bacillati</taxon>
        <taxon>Bacillota</taxon>
        <taxon>Clostridia</taxon>
        <taxon>Lachnospirales</taxon>
        <taxon>Lachnospiraceae</taxon>
        <taxon>Roseburia</taxon>
    </lineage>
</organism>
<dbReference type="Pfam" id="PF00528">
    <property type="entry name" value="BPD_transp_1"/>
    <property type="match status" value="1"/>
</dbReference>
<evidence type="ECO:0000256" key="6">
    <source>
        <dbReference type="RuleBase" id="RU363032"/>
    </source>
</evidence>
<comment type="subcellular location">
    <subcellularLocation>
        <location evidence="6">Cell membrane</location>
        <topology evidence="6">Multi-pass membrane protein</topology>
    </subcellularLocation>
    <subcellularLocation>
        <location evidence="1">Membrane</location>
        <topology evidence="1">Multi-pass membrane protein</topology>
    </subcellularLocation>
</comment>
<evidence type="ECO:0000313" key="8">
    <source>
        <dbReference type="EMBL" id="RGS41305.1"/>
    </source>
</evidence>
<reference evidence="8 9" key="1">
    <citation type="submission" date="2018-08" db="EMBL/GenBank/DDBJ databases">
        <title>A genome reference for cultivated species of the human gut microbiota.</title>
        <authorList>
            <person name="Zou Y."/>
            <person name="Xue W."/>
            <person name="Luo G."/>
        </authorList>
    </citation>
    <scope>NUCLEOTIDE SEQUENCE [LARGE SCALE GENOMIC DNA]</scope>
    <source>
        <strain evidence="8 9">AF22-12AC</strain>
    </source>
</reference>
<evidence type="ECO:0000259" key="7">
    <source>
        <dbReference type="PROSITE" id="PS50928"/>
    </source>
</evidence>
<dbReference type="Proteomes" id="UP000266172">
    <property type="component" value="Unassembled WGS sequence"/>
</dbReference>
<keyword evidence="5 6" id="KW-0472">Membrane</keyword>
<keyword evidence="6" id="KW-0813">Transport</keyword>
<feature type="transmembrane region" description="Helical" evidence="6">
    <location>
        <begin position="59"/>
        <end position="79"/>
    </location>
</feature>
<evidence type="ECO:0000256" key="1">
    <source>
        <dbReference type="ARBA" id="ARBA00004141"/>
    </source>
</evidence>
<dbReference type="EMBL" id="QRVL01000003">
    <property type="protein sequence ID" value="RGS41305.1"/>
    <property type="molecule type" value="Genomic_DNA"/>
</dbReference>
<evidence type="ECO:0000313" key="9">
    <source>
        <dbReference type="Proteomes" id="UP000266172"/>
    </source>
</evidence>
<gene>
    <name evidence="8" type="ORF">DWX93_06545</name>
</gene>
<keyword evidence="4 6" id="KW-1133">Transmembrane helix</keyword>
<proteinExistence type="inferred from homology"/>
<evidence type="ECO:0000256" key="3">
    <source>
        <dbReference type="ARBA" id="ARBA00022970"/>
    </source>
</evidence>
<dbReference type="PANTHER" id="PTHR30614">
    <property type="entry name" value="MEMBRANE COMPONENT OF AMINO ACID ABC TRANSPORTER"/>
    <property type="match status" value="1"/>
</dbReference>
<evidence type="ECO:0000256" key="4">
    <source>
        <dbReference type="ARBA" id="ARBA00022989"/>
    </source>
</evidence>
<evidence type="ECO:0000256" key="2">
    <source>
        <dbReference type="ARBA" id="ARBA00022692"/>
    </source>
</evidence>
<dbReference type="InterPro" id="IPR000515">
    <property type="entry name" value="MetI-like"/>
</dbReference>
<dbReference type="SUPFAM" id="SSF161098">
    <property type="entry name" value="MetI-like"/>
    <property type="match status" value="1"/>
</dbReference>
<dbReference type="PROSITE" id="PS50928">
    <property type="entry name" value="ABC_TM1"/>
    <property type="match status" value="1"/>
</dbReference>
<sequence>MVRVYKVPVLKPVMDVLMALSKAFPMNLVLLIFYLIWTTQFSSIAAFFHSQKTIKDVSLMYVAIAALVFCSLASISEIIRSGLIYVDKGQYEAGYASGLTKAQTFFHVIVPQAVRAVIPPLTNDILSLVKGTALVSVIGVSDILTDSINAASAAYSYLEAYVAAAMVFWGIGIVLERLSHYVERKFSKSVKTLAG</sequence>
<keyword evidence="3" id="KW-0029">Amino-acid transport</keyword>
<feature type="transmembrane region" description="Helical" evidence="6">
    <location>
        <begin position="24"/>
        <end position="47"/>
    </location>
</feature>
<dbReference type="GO" id="GO:0055085">
    <property type="term" value="P:transmembrane transport"/>
    <property type="evidence" value="ECO:0007669"/>
    <property type="project" value="InterPro"/>
</dbReference>
<protein>
    <submittedName>
        <fullName evidence="8">ABC transporter permease subunit</fullName>
    </submittedName>
</protein>
<accession>A0A395VDA6</accession>
<comment type="similarity">
    <text evidence="6">Belongs to the binding-protein-dependent transport system permease family.</text>
</comment>
<dbReference type="InterPro" id="IPR043429">
    <property type="entry name" value="ArtM/GltK/GlnP/TcyL/YhdX-like"/>
</dbReference>
<dbReference type="GO" id="GO:0006865">
    <property type="term" value="P:amino acid transport"/>
    <property type="evidence" value="ECO:0007669"/>
    <property type="project" value="UniProtKB-KW"/>
</dbReference>
<dbReference type="GO" id="GO:0005886">
    <property type="term" value="C:plasma membrane"/>
    <property type="evidence" value="ECO:0007669"/>
    <property type="project" value="UniProtKB-SubCell"/>
</dbReference>
<dbReference type="PANTHER" id="PTHR30614:SF0">
    <property type="entry name" value="L-CYSTINE TRANSPORT SYSTEM PERMEASE PROTEIN TCYL"/>
    <property type="match status" value="1"/>
</dbReference>
<dbReference type="Gene3D" id="1.10.3720.10">
    <property type="entry name" value="MetI-like"/>
    <property type="match status" value="1"/>
</dbReference>
<name>A0A395VDA6_9FIRM</name>
<evidence type="ECO:0000256" key="5">
    <source>
        <dbReference type="ARBA" id="ARBA00023136"/>
    </source>
</evidence>
<dbReference type="InterPro" id="IPR035906">
    <property type="entry name" value="MetI-like_sf"/>
</dbReference>
<keyword evidence="2 6" id="KW-0812">Transmembrane</keyword>
<dbReference type="AlphaFoldDB" id="A0A395VDA6"/>
<dbReference type="RefSeq" id="WP_118097060.1">
    <property type="nucleotide sequence ID" value="NZ_QRVL01000003.1"/>
</dbReference>
<dbReference type="CDD" id="cd06261">
    <property type="entry name" value="TM_PBP2"/>
    <property type="match status" value="1"/>
</dbReference>
<comment type="caution">
    <text evidence="8">The sequence shown here is derived from an EMBL/GenBank/DDBJ whole genome shotgun (WGS) entry which is preliminary data.</text>
</comment>
<feature type="domain" description="ABC transmembrane type-1" evidence="7">
    <location>
        <begin position="1"/>
        <end position="179"/>
    </location>
</feature>